<keyword evidence="2" id="KW-1133">Transmembrane helix</keyword>
<evidence type="ECO:0000256" key="1">
    <source>
        <dbReference type="SAM" id="MobiDB-lite"/>
    </source>
</evidence>
<keyword evidence="2" id="KW-0812">Transmembrane</keyword>
<dbReference type="AlphaFoldDB" id="A0A182MJ78"/>
<dbReference type="Proteomes" id="UP000075883">
    <property type="component" value="Unassembled WGS sequence"/>
</dbReference>
<reference evidence="4" key="1">
    <citation type="submission" date="2013-09" db="EMBL/GenBank/DDBJ databases">
        <title>The Genome Sequence of Anopheles culicifacies species A.</title>
        <authorList>
            <consortium name="The Broad Institute Genomics Platform"/>
            <person name="Neafsey D.E."/>
            <person name="Besansky N."/>
            <person name="Howell P."/>
            <person name="Walton C."/>
            <person name="Young S.K."/>
            <person name="Zeng Q."/>
            <person name="Gargeya S."/>
            <person name="Fitzgerald M."/>
            <person name="Haas B."/>
            <person name="Abouelleil A."/>
            <person name="Allen A.W."/>
            <person name="Alvarado L."/>
            <person name="Arachchi H.M."/>
            <person name="Berlin A.M."/>
            <person name="Chapman S.B."/>
            <person name="Gainer-Dewar J."/>
            <person name="Goldberg J."/>
            <person name="Griggs A."/>
            <person name="Gujja S."/>
            <person name="Hansen M."/>
            <person name="Howarth C."/>
            <person name="Imamovic A."/>
            <person name="Ireland A."/>
            <person name="Larimer J."/>
            <person name="McCowan C."/>
            <person name="Murphy C."/>
            <person name="Pearson M."/>
            <person name="Poon T.W."/>
            <person name="Priest M."/>
            <person name="Roberts A."/>
            <person name="Saif S."/>
            <person name="Shea T."/>
            <person name="Sisk P."/>
            <person name="Sykes S."/>
            <person name="Wortman J."/>
            <person name="Nusbaum C."/>
            <person name="Birren B."/>
        </authorList>
    </citation>
    <scope>NUCLEOTIDE SEQUENCE [LARGE SCALE GENOMIC DNA]</scope>
    <source>
        <strain evidence="4">A-37</strain>
    </source>
</reference>
<keyword evidence="2" id="KW-0472">Membrane</keyword>
<accession>A0A182MJ78</accession>
<name>A0A182MJ78_9DIPT</name>
<sequence length="128" mass="14324">MTEDKPENNSSTTPGPGIHPVGPGCSVAVDDISISREVTGTLHTNTISKISIQAQHTVETNTDRTPNRAFHYSWRLVWRRTHGVYVRVCLCVWFCKMLIEIAIFNPPYHQCPPKHSGLFVVPPSTNLD</sequence>
<proteinExistence type="predicted"/>
<feature type="region of interest" description="Disordered" evidence="1">
    <location>
        <begin position="1"/>
        <end position="22"/>
    </location>
</feature>
<feature type="transmembrane region" description="Helical" evidence="2">
    <location>
        <begin position="84"/>
        <end position="104"/>
    </location>
</feature>
<reference evidence="3" key="2">
    <citation type="submission" date="2020-05" db="UniProtKB">
        <authorList>
            <consortium name="EnsemblMetazoa"/>
        </authorList>
    </citation>
    <scope>IDENTIFICATION</scope>
    <source>
        <strain evidence="3">A-37</strain>
    </source>
</reference>
<evidence type="ECO:0000313" key="4">
    <source>
        <dbReference type="Proteomes" id="UP000075883"/>
    </source>
</evidence>
<organism evidence="3 4">
    <name type="scientific">Anopheles culicifacies</name>
    <dbReference type="NCBI Taxonomy" id="139723"/>
    <lineage>
        <taxon>Eukaryota</taxon>
        <taxon>Metazoa</taxon>
        <taxon>Ecdysozoa</taxon>
        <taxon>Arthropoda</taxon>
        <taxon>Hexapoda</taxon>
        <taxon>Insecta</taxon>
        <taxon>Pterygota</taxon>
        <taxon>Neoptera</taxon>
        <taxon>Endopterygota</taxon>
        <taxon>Diptera</taxon>
        <taxon>Nematocera</taxon>
        <taxon>Culicoidea</taxon>
        <taxon>Culicidae</taxon>
        <taxon>Anophelinae</taxon>
        <taxon>Anopheles</taxon>
        <taxon>culicifacies species complex</taxon>
    </lineage>
</organism>
<evidence type="ECO:0000313" key="3">
    <source>
        <dbReference type="EnsemblMetazoa" id="ACUA019578-PA"/>
    </source>
</evidence>
<dbReference type="VEuPathDB" id="VectorBase:ACUA019578"/>
<protein>
    <submittedName>
        <fullName evidence="3">Uncharacterized protein</fullName>
    </submittedName>
</protein>
<dbReference type="EMBL" id="AXCM01024177">
    <property type="status" value="NOT_ANNOTATED_CDS"/>
    <property type="molecule type" value="Genomic_DNA"/>
</dbReference>
<dbReference type="EnsemblMetazoa" id="ACUA019578-RA">
    <property type="protein sequence ID" value="ACUA019578-PA"/>
    <property type="gene ID" value="ACUA019578"/>
</dbReference>
<keyword evidence="4" id="KW-1185">Reference proteome</keyword>
<evidence type="ECO:0000256" key="2">
    <source>
        <dbReference type="SAM" id="Phobius"/>
    </source>
</evidence>